<reference evidence="3" key="2">
    <citation type="submission" date="2021-04" db="EMBL/GenBank/DDBJ databases">
        <authorList>
            <person name="Gilroy R."/>
        </authorList>
    </citation>
    <scope>NUCLEOTIDE SEQUENCE</scope>
    <source>
        <strain evidence="3">CHK188-4685</strain>
    </source>
</reference>
<keyword evidence="3" id="KW-0378">Hydrolase</keyword>
<feature type="domain" description="Cell wall hydrolase SleB" evidence="2">
    <location>
        <begin position="186"/>
        <end position="284"/>
    </location>
</feature>
<dbReference type="AlphaFoldDB" id="A0A9D2L6A5"/>
<dbReference type="GO" id="GO:0016787">
    <property type="term" value="F:hydrolase activity"/>
    <property type="evidence" value="ECO:0007669"/>
    <property type="project" value="UniProtKB-KW"/>
</dbReference>
<sequence>MRTRHSFLSSRCLLNQFRKHRASALAAGTAAVLVLAFPSMGFGGSQENAAPEAKIQSMETVGKKAVSRKSGEEIRFVTEAKIQIELLDQNSTAKVFSGQLLAQKIRQQQEEERLRKERAEAARQERLRKKQEEERRRQEEAARQAAEEAARKAEEERRAARQIPCSDEDYQVLLRIVQAEAGVCDEKGKILVANVIINRVLSDEFPDSVRDVVYEPAQFQPVSSGSINSVQVTEETVRCVDRALAGEDYSQGALYFMNRKASGGSASWFDRHLNYLFAHDGHEFFR</sequence>
<evidence type="ECO:0000259" key="2">
    <source>
        <dbReference type="Pfam" id="PF07486"/>
    </source>
</evidence>
<name>A0A9D2L6A5_9FIRM</name>
<protein>
    <submittedName>
        <fullName evidence="3">Cell wall hydrolase</fullName>
    </submittedName>
</protein>
<dbReference type="InterPro" id="IPR042047">
    <property type="entry name" value="SleB_dom1"/>
</dbReference>
<dbReference type="Gene3D" id="1.10.10.2520">
    <property type="entry name" value="Cell wall hydrolase SleB, domain 1"/>
    <property type="match status" value="1"/>
</dbReference>
<feature type="region of interest" description="Disordered" evidence="1">
    <location>
        <begin position="116"/>
        <end position="158"/>
    </location>
</feature>
<dbReference type="Pfam" id="PF07486">
    <property type="entry name" value="Hydrolase_2"/>
    <property type="match status" value="1"/>
</dbReference>
<gene>
    <name evidence="3" type="ORF">H9716_02740</name>
</gene>
<accession>A0A9D2L6A5</accession>
<organism evidence="3 4">
    <name type="scientific">Candidatus Enterocloster faecavium</name>
    <dbReference type="NCBI Taxonomy" id="2838560"/>
    <lineage>
        <taxon>Bacteria</taxon>
        <taxon>Bacillati</taxon>
        <taxon>Bacillota</taxon>
        <taxon>Clostridia</taxon>
        <taxon>Lachnospirales</taxon>
        <taxon>Lachnospiraceae</taxon>
        <taxon>Enterocloster</taxon>
    </lineage>
</organism>
<dbReference type="EMBL" id="DWYS01000036">
    <property type="protein sequence ID" value="HJB06764.1"/>
    <property type="molecule type" value="Genomic_DNA"/>
</dbReference>
<reference evidence="3" key="1">
    <citation type="journal article" date="2021" name="PeerJ">
        <title>Extensive microbial diversity within the chicken gut microbiome revealed by metagenomics and culture.</title>
        <authorList>
            <person name="Gilroy R."/>
            <person name="Ravi A."/>
            <person name="Getino M."/>
            <person name="Pursley I."/>
            <person name="Horton D.L."/>
            <person name="Alikhan N.F."/>
            <person name="Baker D."/>
            <person name="Gharbi K."/>
            <person name="Hall N."/>
            <person name="Watson M."/>
            <person name="Adriaenssens E.M."/>
            <person name="Foster-Nyarko E."/>
            <person name="Jarju S."/>
            <person name="Secka A."/>
            <person name="Antonio M."/>
            <person name="Oren A."/>
            <person name="Chaudhuri R.R."/>
            <person name="La Ragione R."/>
            <person name="Hildebrand F."/>
            <person name="Pallen M.J."/>
        </authorList>
    </citation>
    <scope>NUCLEOTIDE SEQUENCE</scope>
    <source>
        <strain evidence="3">CHK188-4685</strain>
    </source>
</reference>
<evidence type="ECO:0000313" key="4">
    <source>
        <dbReference type="Proteomes" id="UP000886804"/>
    </source>
</evidence>
<dbReference type="Proteomes" id="UP000886804">
    <property type="component" value="Unassembled WGS sequence"/>
</dbReference>
<evidence type="ECO:0000256" key="1">
    <source>
        <dbReference type="SAM" id="MobiDB-lite"/>
    </source>
</evidence>
<comment type="caution">
    <text evidence="3">The sequence shown here is derived from an EMBL/GenBank/DDBJ whole genome shotgun (WGS) entry which is preliminary data.</text>
</comment>
<dbReference type="InterPro" id="IPR011105">
    <property type="entry name" value="Cell_wall_hydrolase_SleB"/>
</dbReference>
<evidence type="ECO:0000313" key="3">
    <source>
        <dbReference type="EMBL" id="HJB06764.1"/>
    </source>
</evidence>
<proteinExistence type="predicted"/>